<dbReference type="InterPro" id="IPR006190">
    <property type="entry name" value="SAF_AFP_Neu5Ac"/>
</dbReference>
<dbReference type="NCBIfam" id="TIGR03586">
    <property type="entry name" value="PseI"/>
    <property type="match status" value="1"/>
</dbReference>
<dbReference type="SUPFAM" id="SSF51569">
    <property type="entry name" value="Aldolase"/>
    <property type="match status" value="1"/>
</dbReference>
<evidence type="ECO:0000313" key="3">
    <source>
        <dbReference type="EMBL" id="VFJ57302.1"/>
    </source>
</evidence>
<dbReference type="InterPro" id="IPR036732">
    <property type="entry name" value="AFP_Neu5c_C_sf"/>
</dbReference>
<feature type="domain" description="AFP-like" evidence="1">
    <location>
        <begin position="292"/>
        <end position="347"/>
    </location>
</feature>
<dbReference type="Gene3D" id="3.90.1210.10">
    <property type="entry name" value="Antifreeze-like/N-acetylneuraminic acid synthase C-terminal domain"/>
    <property type="match status" value="1"/>
</dbReference>
<sequence length="347" mass="38011">MIRIANRPIGIDHPPFIIAELSGNHNQSLDRALAIAEAAARAGAHAIKLQTYTADTMTLDLAEGEFFIDEPDSLWKGRSLYELYQQAYTPWEWHAPIFAHARELGLIVFSTPFDETAVDFLEKLDVPCYKIASFENTDLPLIRKVAATGKPMILSTGMATLAELDETVRTARESGCKGLVLLKCTSTYPATPENSHVRTIPHMRELFGCEVGLSDHTPGIGTAVAAVALGATVLEKHFTLNRADGGVDSAFSLEPDELAALAVESERAWQSLGTVAYGASEEERKSRIFRRSLYIVEDMAAGDVLTPENLRCIRPGLGLAPKYYDVLLGKRVSRNVRRGTPVSWGLV</sequence>
<dbReference type="CDD" id="cd11615">
    <property type="entry name" value="SAF_NeuB_like"/>
    <property type="match status" value="1"/>
</dbReference>
<dbReference type="Pfam" id="PF03102">
    <property type="entry name" value="NeuB"/>
    <property type="match status" value="1"/>
</dbReference>
<proteinExistence type="predicted"/>
<name>A0A450SHR3_9GAMM</name>
<dbReference type="AlphaFoldDB" id="A0A450SHR3"/>
<dbReference type="EMBL" id="CAADFL010000087">
    <property type="protein sequence ID" value="VFK08930.1"/>
    <property type="molecule type" value="Genomic_DNA"/>
</dbReference>
<evidence type="ECO:0000313" key="4">
    <source>
        <dbReference type="EMBL" id="VFK08930.1"/>
    </source>
</evidence>
<reference evidence="2" key="1">
    <citation type="submission" date="2019-02" db="EMBL/GenBank/DDBJ databases">
        <authorList>
            <person name="Gruber-Vodicka R. H."/>
            <person name="Seah K. B. B."/>
        </authorList>
    </citation>
    <scope>NUCLEOTIDE SEQUENCE</scope>
    <source>
        <strain evidence="2">BECK_BZ163</strain>
        <strain evidence="4">BECK_BZ164</strain>
        <strain evidence="3">BECK_BZ165</strain>
    </source>
</reference>
<protein>
    <submittedName>
        <fullName evidence="2">N-acetylneuraminate synthase</fullName>
    </submittedName>
</protein>
<dbReference type="InterPro" id="IPR013132">
    <property type="entry name" value="PseI/NeuA/B-like_N"/>
</dbReference>
<dbReference type="PANTHER" id="PTHR42966:SF2">
    <property type="entry name" value="PSEUDAMINIC ACID SYNTHASE"/>
    <property type="match status" value="1"/>
</dbReference>
<dbReference type="InterPro" id="IPR013785">
    <property type="entry name" value="Aldolase_TIM"/>
</dbReference>
<dbReference type="EMBL" id="CAADFA010000196">
    <property type="protein sequence ID" value="VFJ57302.1"/>
    <property type="molecule type" value="Genomic_DNA"/>
</dbReference>
<dbReference type="PROSITE" id="PS50844">
    <property type="entry name" value="AFP_LIKE"/>
    <property type="match status" value="1"/>
</dbReference>
<organism evidence="2">
    <name type="scientific">Candidatus Kentrum sp. FM</name>
    <dbReference type="NCBI Taxonomy" id="2126340"/>
    <lineage>
        <taxon>Bacteria</taxon>
        <taxon>Pseudomonadati</taxon>
        <taxon>Pseudomonadota</taxon>
        <taxon>Gammaproteobacteria</taxon>
        <taxon>Candidatus Kentrum</taxon>
    </lineage>
</organism>
<dbReference type="InterPro" id="IPR013974">
    <property type="entry name" value="SAF"/>
</dbReference>
<evidence type="ECO:0000259" key="1">
    <source>
        <dbReference type="PROSITE" id="PS50844"/>
    </source>
</evidence>
<evidence type="ECO:0000313" key="2">
    <source>
        <dbReference type="EMBL" id="VFJ52789.1"/>
    </source>
</evidence>
<dbReference type="SUPFAM" id="SSF51269">
    <property type="entry name" value="AFP III-like domain"/>
    <property type="match status" value="1"/>
</dbReference>
<dbReference type="EMBL" id="CAADEZ010000106">
    <property type="protein sequence ID" value="VFJ52789.1"/>
    <property type="molecule type" value="Genomic_DNA"/>
</dbReference>
<dbReference type="GO" id="GO:0047444">
    <property type="term" value="F:N-acylneuraminate-9-phosphate synthase activity"/>
    <property type="evidence" value="ECO:0007669"/>
    <property type="project" value="TreeGrafter"/>
</dbReference>
<dbReference type="Pfam" id="PF08666">
    <property type="entry name" value="SAF"/>
    <property type="match status" value="1"/>
</dbReference>
<dbReference type="PANTHER" id="PTHR42966">
    <property type="entry name" value="N-ACETYLNEURAMINATE SYNTHASE"/>
    <property type="match status" value="1"/>
</dbReference>
<dbReference type="InterPro" id="IPR057736">
    <property type="entry name" value="SAF_PseI/NeuA/NeuB"/>
</dbReference>
<dbReference type="SMART" id="SM00858">
    <property type="entry name" value="SAF"/>
    <property type="match status" value="1"/>
</dbReference>
<dbReference type="GO" id="GO:0016051">
    <property type="term" value="P:carbohydrate biosynthetic process"/>
    <property type="evidence" value="ECO:0007669"/>
    <property type="project" value="InterPro"/>
</dbReference>
<dbReference type="InterPro" id="IPR051690">
    <property type="entry name" value="PseI-like"/>
</dbReference>
<dbReference type="Gene3D" id="3.20.20.70">
    <property type="entry name" value="Aldolase class I"/>
    <property type="match status" value="1"/>
</dbReference>
<accession>A0A450SHR3</accession>
<gene>
    <name evidence="2" type="ORF">BECKFM1743A_GA0114220_101067</name>
    <name evidence="4" type="ORF">BECKFM1743B_GA0114221_100877</name>
    <name evidence="3" type="ORF">BECKFM1743C_GA0114222_101968</name>
</gene>
<dbReference type="InterPro" id="IPR020030">
    <property type="entry name" value="Pseudaminic_synth_PseI"/>
</dbReference>